<accession>A0ABR2G215</accession>
<dbReference type="EMBL" id="JBBPBM010000003">
    <property type="protein sequence ID" value="KAK8593081.1"/>
    <property type="molecule type" value="Genomic_DNA"/>
</dbReference>
<reference evidence="2 3" key="1">
    <citation type="journal article" date="2024" name="G3 (Bethesda)">
        <title>Genome assembly of Hibiscus sabdariffa L. provides insights into metabolisms of medicinal natural products.</title>
        <authorList>
            <person name="Kim T."/>
        </authorList>
    </citation>
    <scope>NUCLEOTIDE SEQUENCE [LARGE SCALE GENOMIC DNA]</scope>
    <source>
        <strain evidence="2">TK-2024</strain>
        <tissue evidence="2">Old leaves</tissue>
    </source>
</reference>
<keyword evidence="3" id="KW-1185">Reference proteome</keyword>
<evidence type="ECO:0000313" key="2">
    <source>
        <dbReference type="EMBL" id="KAK8593081.1"/>
    </source>
</evidence>
<proteinExistence type="predicted"/>
<protein>
    <submittedName>
        <fullName evidence="2">Uncharacterized protein</fullName>
    </submittedName>
</protein>
<dbReference type="Proteomes" id="UP001472677">
    <property type="component" value="Unassembled WGS sequence"/>
</dbReference>
<name>A0ABR2G215_9ROSI</name>
<evidence type="ECO:0000313" key="3">
    <source>
        <dbReference type="Proteomes" id="UP001472677"/>
    </source>
</evidence>
<gene>
    <name evidence="2" type="ORF">V6N12_045168</name>
</gene>
<organism evidence="2 3">
    <name type="scientific">Hibiscus sabdariffa</name>
    <name type="common">roselle</name>
    <dbReference type="NCBI Taxonomy" id="183260"/>
    <lineage>
        <taxon>Eukaryota</taxon>
        <taxon>Viridiplantae</taxon>
        <taxon>Streptophyta</taxon>
        <taxon>Embryophyta</taxon>
        <taxon>Tracheophyta</taxon>
        <taxon>Spermatophyta</taxon>
        <taxon>Magnoliopsida</taxon>
        <taxon>eudicotyledons</taxon>
        <taxon>Gunneridae</taxon>
        <taxon>Pentapetalae</taxon>
        <taxon>rosids</taxon>
        <taxon>malvids</taxon>
        <taxon>Malvales</taxon>
        <taxon>Malvaceae</taxon>
        <taxon>Malvoideae</taxon>
        <taxon>Hibiscus</taxon>
    </lineage>
</organism>
<comment type="caution">
    <text evidence="2">The sequence shown here is derived from an EMBL/GenBank/DDBJ whole genome shotgun (WGS) entry which is preliminary data.</text>
</comment>
<feature type="compositionally biased region" description="Polar residues" evidence="1">
    <location>
        <begin position="1"/>
        <end position="12"/>
    </location>
</feature>
<feature type="region of interest" description="Disordered" evidence="1">
    <location>
        <begin position="1"/>
        <end position="47"/>
    </location>
</feature>
<evidence type="ECO:0000256" key="1">
    <source>
        <dbReference type="SAM" id="MobiDB-lite"/>
    </source>
</evidence>
<sequence>MDNESNVNQCIGNQDEVSDANDQRDMSNGQNDPDQFPAYEFTGDSEEMQVETSLCEVDRMHVASLGLSTSVEPLEFVSHQGEARKVRHIAEVVLSLLSPEERLVAKSNLKKKGHGAVLECKGLSSSTKNISSSFAIALAAL</sequence>